<name>A0A5D2ZHW8_GOSMU</name>
<accession>A0A5D2ZHW8</accession>
<dbReference type="AlphaFoldDB" id="A0A5D2ZHW8"/>
<evidence type="ECO:0000313" key="2">
    <source>
        <dbReference type="Proteomes" id="UP000323597"/>
    </source>
</evidence>
<dbReference type="EMBL" id="CM017640">
    <property type="protein sequence ID" value="TYJ37306.1"/>
    <property type="molecule type" value="Genomic_DNA"/>
</dbReference>
<organism evidence="1 2">
    <name type="scientific">Gossypium mustelinum</name>
    <name type="common">Cotton</name>
    <name type="synonym">Gossypium caicoense</name>
    <dbReference type="NCBI Taxonomy" id="34275"/>
    <lineage>
        <taxon>Eukaryota</taxon>
        <taxon>Viridiplantae</taxon>
        <taxon>Streptophyta</taxon>
        <taxon>Embryophyta</taxon>
        <taxon>Tracheophyta</taxon>
        <taxon>Spermatophyta</taxon>
        <taxon>Magnoliopsida</taxon>
        <taxon>eudicotyledons</taxon>
        <taxon>Gunneridae</taxon>
        <taxon>Pentapetalae</taxon>
        <taxon>rosids</taxon>
        <taxon>malvids</taxon>
        <taxon>Malvales</taxon>
        <taxon>Malvaceae</taxon>
        <taxon>Malvoideae</taxon>
        <taxon>Gossypium</taxon>
    </lineage>
</organism>
<reference evidence="1 2" key="1">
    <citation type="submission" date="2019-07" db="EMBL/GenBank/DDBJ databases">
        <title>WGS assembly of Gossypium mustelinum.</title>
        <authorList>
            <person name="Chen Z.J."/>
            <person name="Sreedasyam A."/>
            <person name="Ando A."/>
            <person name="Song Q."/>
            <person name="De L."/>
            <person name="Hulse-Kemp A."/>
            <person name="Ding M."/>
            <person name="Ye W."/>
            <person name="Kirkbride R."/>
            <person name="Jenkins J."/>
            <person name="Plott C."/>
            <person name="Lovell J."/>
            <person name="Lin Y.-M."/>
            <person name="Vaughn R."/>
            <person name="Liu B."/>
            <person name="Li W."/>
            <person name="Simpson S."/>
            <person name="Scheffler B."/>
            <person name="Saski C."/>
            <person name="Grover C."/>
            <person name="Hu G."/>
            <person name="Conover J."/>
            <person name="Carlson J."/>
            <person name="Shu S."/>
            <person name="Boston L."/>
            <person name="Williams M."/>
            <person name="Peterson D."/>
            <person name="Mcgee K."/>
            <person name="Jones D."/>
            <person name="Wendel J."/>
            <person name="Stelly D."/>
            <person name="Grimwood J."/>
            <person name="Schmutz J."/>
        </authorList>
    </citation>
    <scope>NUCLEOTIDE SEQUENCE [LARGE SCALE GENOMIC DNA]</scope>
    <source>
        <strain evidence="1">1408120.09</strain>
    </source>
</reference>
<proteinExistence type="predicted"/>
<dbReference type="Proteomes" id="UP000323597">
    <property type="component" value="Chromosome A05"/>
</dbReference>
<sequence length="92" mass="9612">MNLMADGAQMAIRSCQRKPHPRRFGAWPAMAYGGGDVARGDTEGTKPSYGCTEAVHGSVGCGAPKEPRVSKNILILGNLSFVLGLGLINGLL</sequence>
<evidence type="ECO:0000313" key="1">
    <source>
        <dbReference type="EMBL" id="TYJ37306.1"/>
    </source>
</evidence>
<keyword evidence="2" id="KW-1185">Reference proteome</keyword>
<gene>
    <name evidence="1" type="ORF">E1A91_A05G366800v1</name>
</gene>
<protein>
    <submittedName>
        <fullName evidence="1">Uncharacterized protein</fullName>
    </submittedName>
</protein>